<sequence length="110" mass="12029">MVQTIAPSGKAWAYLLREQDLSPALISGTNAVLPATHTTLSEQRLKSIIFSASTLFDRLGVTMPLDLPGSGEVRLVTASQLQDGTWECCDTFVPENSYVELQPNDQQLSF</sequence>
<accession>A0AAD5SBC1</accession>
<dbReference type="Proteomes" id="UP001212841">
    <property type="component" value="Unassembled WGS sequence"/>
</dbReference>
<comment type="caution">
    <text evidence="1">The sequence shown here is derived from an EMBL/GenBank/DDBJ whole genome shotgun (WGS) entry which is preliminary data.</text>
</comment>
<organism evidence="1 2">
    <name type="scientific">Rhizophlyctis rosea</name>
    <dbReference type="NCBI Taxonomy" id="64517"/>
    <lineage>
        <taxon>Eukaryota</taxon>
        <taxon>Fungi</taxon>
        <taxon>Fungi incertae sedis</taxon>
        <taxon>Chytridiomycota</taxon>
        <taxon>Chytridiomycota incertae sedis</taxon>
        <taxon>Chytridiomycetes</taxon>
        <taxon>Rhizophlyctidales</taxon>
        <taxon>Rhizophlyctidaceae</taxon>
        <taxon>Rhizophlyctis</taxon>
    </lineage>
</organism>
<gene>
    <name evidence="1" type="ORF">HK097_010055</name>
</gene>
<protein>
    <submittedName>
        <fullName evidence="1">Uncharacterized protein</fullName>
    </submittedName>
</protein>
<feature type="non-terminal residue" evidence="1">
    <location>
        <position position="110"/>
    </location>
</feature>
<name>A0AAD5SBC1_9FUNG</name>
<evidence type="ECO:0000313" key="1">
    <source>
        <dbReference type="EMBL" id="KAJ3048951.1"/>
    </source>
</evidence>
<evidence type="ECO:0000313" key="2">
    <source>
        <dbReference type="Proteomes" id="UP001212841"/>
    </source>
</evidence>
<keyword evidence="2" id="KW-1185">Reference proteome</keyword>
<dbReference type="AlphaFoldDB" id="A0AAD5SBC1"/>
<dbReference type="EMBL" id="JADGJD010000714">
    <property type="protein sequence ID" value="KAJ3048951.1"/>
    <property type="molecule type" value="Genomic_DNA"/>
</dbReference>
<proteinExistence type="predicted"/>
<reference evidence="1" key="1">
    <citation type="submission" date="2020-05" db="EMBL/GenBank/DDBJ databases">
        <title>Phylogenomic resolution of chytrid fungi.</title>
        <authorList>
            <person name="Stajich J.E."/>
            <person name="Amses K."/>
            <person name="Simmons R."/>
            <person name="Seto K."/>
            <person name="Myers J."/>
            <person name="Bonds A."/>
            <person name="Quandt C.A."/>
            <person name="Barry K."/>
            <person name="Liu P."/>
            <person name="Grigoriev I."/>
            <person name="Longcore J.E."/>
            <person name="James T.Y."/>
        </authorList>
    </citation>
    <scope>NUCLEOTIDE SEQUENCE</scope>
    <source>
        <strain evidence="1">JEL0318</strain>
    </source>
</reference>